<proteinExistence type="predicted"/>
<comment type="caution">
    <text evidence="1">The sequence shown here is derived from an EMBL/GenBank/DDBJ whole genome shotgun (WGS) entry which is preliminary data.</text>
</comment>
<evidence type="ECO:0000313" key="2">
    <source>
        <dbReference type="Proteomes" id="UP000708208"/>
    </source>
</evidence>
<feature type="non-terminal residue" evidence="1">
    <location>
        <position position="12"/>
    </location>
</feature>
<sequence>MISSDSDLQPKK</sequence>
<dbReference type="Proteomes" id="UP000708208">
    <property type="component" value="Unassembled WGS sequence"/>
</dbReference>
<name>A0A8J2KEG0_9HEXA</name>
<dbReference type="EMBL" id="CAJVCH010284307">
    <property type="protein sequence ID" value="CAG7784845.1"/>
    <property type="molecule type" value="Genomic_DNA"/>
</dbReference>
<reference evidence="1" key="1">
    <citation type="submission" date="2021-06" db="EMBL/GenBank/DDBJ databases">
        <authorList>
            <person name="Hodson N. C."/>
            <person name="Mongue J. A."/>
            <person name="Jaron S. K."/>
        </authorList>
    </citation>
    <scope>NUCLEOTIDE SEQUENCE</scope>
</reference>
<organism evidence="1 2">
    <name type="scientific">Allacma fusca</name>
    <dbReference type="NCBI Taxonomy" id="39272"/>
    <lineage>
        <taxon>Eukaryota</taxon>
        <taxon>Metazoa</taxon>
        <taxon>Ecdysozoa</taxon>
        <taxon>Arthropoda</taxon>
        <taxon>Hexapoda</taxon>
        <taxon>Collembola</taxon>
        <taxon>Symphypleona</taxon>
        <taxon>Sminthuridae</taxon>
        <taxon>Allacma</taxon>
    </lineage>
</organism>
<evidence type="ECO:0000313" key="1">
    <source>
        <dbReference type="EMBL" id="CAG7784845.1"/>
    </source>
</evidence>
<keyword evidence="2" id="KW-1185">Reference proteome</keyword>
<accession>A0A8J2KEG0</accession>
<protein>
    <submittedName>
        <fullName evidence="1">Uncharacterized protein</fullName>
    </submittedName>
</protein>
<gene>
    <name evidence="1" type="ORF">AFUS01_LOCUS23506</name>
</gene>